<dbReference type="AlphaFoldDB" id="A0A1I7ZNB6"/>
<dbReference type="WBParaSite" id="L893_g28144.t1">
    <property type="protein sequence ID" value="L893_g28144.t1"/>
    <property type="gene ID" value="L893_g28144"/>
</dbReference>
<feature type="region of interest" description="Disordered" evidence="1">
    <location>
        <begin position="1"/>
        <end position="31"/>
    </location>
</feature>
<organism evidence="2 3">
    <name type="scientific">Steinernema glaseri</name>
    <dbReference type="NCBI Taxonomy" id="37863"/>
    <lineage>
        <taxon>Eukaryota</taxon>
        <taxon>Metazoa</taxon>
        <taxon>Ecdysozoa</taxon>
        <taxon>Nematoda</taxon>
        <taxon>Chromadorea</taxon>
        <taxon>Rhabditida</taxon>
        <taxon>Tylenchina</taxon>
        <taxon>Panagrolaimomorpha</taxon>
        <taxon>Strongyloidoidea</taxon>
        <taxon>Steinernematidae</taxon>
        <taxon>Steinernema</taxon>
    </lineage>
</organism>
<proteinExistence type="predicted"/>
<evidence type="ECO:0000313" key="2">
    <source>
        <dbReference type="Proteomes" id="UP000095287"/>
    </source>
</evidence>
<evidence type="ECO:0000313" key="3">
    <source>
        <dbReference type="WBParaSite" id="L893_g28144.t1"/>
    </source>
</evidence>
<evidence type="ECO:0000256" key="1">
    <source>
        <dbReference type="SAM" id="MobiDB-lite"/>
    </source>
</evidence>
<keyword evidence="2" id="KW-1185">Reference proteome</keyword>
<protein>
    <submittedName>
        <fullName evidence="3">Uncharacterized protein</fullName>
    </submittedName>
</protein>
<feature type="compositionally biased region" description="Basic and acidic residues" evidence="1">
    <location>
        <begin position="13"/>
        <end position="23"/>
    </location>
</feature>
<dbReference type="Proteomes" id="UP000095287">
    <property type="component" value="Unplaced"/>
</dbReference>
<sequence length="103" mass="11049">MRRSLLNDQPEPGDVKGTPEERGNVTNAAPLSNWVGNSAGAVGEELVREPGNVARRNAEAEDGISLLLIDTLVAWESGRQLSRVPAGFLGRKCAQMVLNRALN</sequence>
<accession>A0A1I7ZNB6</accession>
<reference evidence="3" key="1">
    <citation type="submission" date="2016-11" db="UniProtKB">
        <authorList>
            <consortium name="WormBaseParasite"/>
        </authorList>
    </citation>
    <scope>IDENTIFICATION</scope>
</reference>
<name>A0A1I7ZNB6_9BILA</name>